<dbReference type="InterPro" id="IPR000368">
    <property type="entry name" value="Sucrose_synth_GT-B1"/>
</dbReference>
<dbReference type="AlphaFoldDB" id="A0AAN9FRC7"/>
<dbReference type="PANTHER" id="PTHR45839:SF7">
    <property type="entry name" value="SUCROSE SYNTHASE 1"/>
    <property type="match status" value="1"/>
</dbReference>
<dbReference type="InterPro" id="IPR012820">
    <property type="entry name" value="Sucrose_synthase_pln/cyn"/>
</dbReference>
<evidence type="ECO:0000256" key="4">
    <source>
        <dbReference type="ARBA" id="ARBA00022676"/>
    </source>
</evidence>
<proteinExistence type="inferred from homology"/>
<dbReference type="EMBL" id="JAYKXN010000006">
    <property type="protein sequence ID" value="KAK7280099.1"/>
    <property type="molecule type" value="Genomic_DNA"/>
</dbReference>
<keyword evidence="9" id="KW-1185">Reference proteome</keyword>
<comment type="function">
    <text evidence="1">Sucrose-cleaving enzyme that provides UDP-glucose and fructose for various metabolic pathways.</text>
</comment>
<dbReference type="PANTHER" id="PTHR45839">
    <property type="match status" value="1"/>
</dbReference>
<dbReference type="GO" id="GO:0005985">
    <property type="term" value="P:sucrose metabolic process"/>
    <property type="evidence" value="ECO:0007669"/>
    <property type="project" value="InterPro"/>
</dbReference>
<comment type="caution">
    <text evidence="8">The sequence shown here is derived from an EMBL/GenBank/DDBJ whole genome shotgun (WGS) entry which is preliminary data.</text>
</comment>
<dbReference type="Pfam" id="PF00862">
    <property type="entry name" value="GT-B_Sucrose_synth"/>
    <property type="match status" value="1"/>
</dbReference>
<dbReference type="Proteomes" id="UP001359559">
    <property type="component" value="Unassembled WGS sequence"/>
</dbReference>
<evidence type="ECO:0000256" key="5">
    <source>
        <dbReference type="ARBA" id="ARBA00022679"/>
    </source>
</evidence>
<comment type="catalytic activity">
    <reaction evidence="6">
        <text>an NDP-alpha-D-glucose + D-fructose = a ribonucleoside 5'-diphosphate + sucrose + H(+)</text>
        <dbReference type="Rhea" id="RHEA:16241"/>
        <dbReference type="ChEBI" id="CHEBI:15378"/>
        <dbReference type="ChEBI" id="CHEBI:17992"/>
        <dbReference type="ChEBI" id="CHEBI:37721"/>
        <dbReference type="ChEBI" id="CHEBI:57930"/>
        <dbReference type="ChEBI" id="CHEBI:76533"/>
        <dbReference type="EC" id="2.4.1.13"/>
    </reaction>
</comment>
<evidence type="ECO:0000256" key="2">
    <source>
        <dbReference type="ARBA" id="ARBA00005894"/>
    </source>
</evidence>
<comment type="similarity">
    <text evidence="2">Belongs to the glycosyltransferase 1 family. Plant sucrose synthase subfamily.</text>
</comment>
<sequence>MLRGFSKDTVRQYKSHTAFTLPGLYRVVHDIDVFDPKFNIVSPGANMSILLKFYLFNFIILGKLTSPGQQSLQIMFYMQSKVINVVLGKEKLVEEYDPKYEKMKRYIFELENHFAFISCLIYFV</sequence>
<evidence type="ECO:0000256" key="6">
    <source>
        <dbReference type="ARBA" id="ARBA00049030"/>
    </source>
</evidence>
<dbReference type="Gene3D" id="3.40.50.2000">
    <property type="entry name" value="Glycogen Phosphorylase B"/>
    <property type="match status" value="1"/>
</dbReference>
<keyword evidence="4" id="KW-0328">Glycosyltransferase</keyword>
<accession>A0AAN9FRC7</accession>
<name>A0AAN9FRC7_CLITE</name>
<dbReference type="EC" id="2.4.1.13" evidence="3"/>
<evidence type="ECO:0000256" key="1">
    <source>
        <dbReference type="ARBA" id="ARBA00002595"/>
    </source>
</evidence>
<dbReference type="GO" id="GO:0016157">
    <property type="term" value="F:sucrose synthase activity"/>
    <property type="evidence" value="ECO:0007669"/>
    <property type="project" value="UniProtKB-EC"/>
</dbReference>
<gene>
    <name evidence="8" type="ORF">RJT34_25161</name>
</gene>
<evidence type="ECO:0000256" key="3">
    <source>
        <dbReference type="ARBA" id="ARBA00012540"/>
    </source>
</evidence>
<evidence type="ECO:0000313" key="9">
    <source>
        <dbReference type="Proteomes" id="UP001359559"/>
    </source>
</evidence>
<evidence type="ECO:0000259" key="7">
    <source>
        <dbReference type="Pfam" id="PF00862"/>
    </source>
</evidence>
<evidence type="ECO:0000313" key="8">
    <source>
        <dbReference type="EMBL" id="KAK7280099.1"/>
    </source>
</evidence>
<feature type="domain" description="Sucrose synthase first GT-B" evidence="7">
    <location>
        <begin position="6"/>
        <end position="53"/>
    </location>
</feature>
<reference evidence="8 9" key="1">
    <citation type="submission" date="2024-01" db="EMBL/GenBank/DDBJ databases">
        <title>The genomes of 5 underutilized Papilionoideae crops provide insights into root nodulation and disease resistance.</title>
        <authorList>
            <person name="Yuan L."/>
        </authorList>
    </citation>
    <scope>NUCLEOTIDE SEQUENCE [LARGE SCALE GENOMIC DNA]</scope>
    <source>
        <strain evidence="8">LY-2023</strain>
        <tissue evidence="8">Leaf</tissue>
    </source>
</reference>
<organism evidence="8 9">
    <name type="scientific">Clitoria ternatea</name>
    <name type="common">Butterfly pea</name>
    <dbReference type="NCBI Taxonomy" id="43366"/>
    <lineage>
        <taxon>Eukaryota</taxon>
        <taxon>Viridiplantae</taxon>
        <taxon>Streptophyta</taxon>
        <taxon>Embryophyta</taxon>
        <taxon>Tracheophyta</taxon>
        <taxon>Spermatophyta</taxon>
        <taxon>Magnoliopsida</taxon>
        <taxon>eudicotyledons</taxon>
        <taxon>Gunneridae</taxon>
        <taxon>Pentapetalae</taxon>
        <taxon>rosids</taxon>
        <taxon>fabids</taxon>
        <taxon>Fabales</taxon>
        <taxon>Fabaceae</taxon>
        <taxon>Papilionoideae</taxon>
        <taxon>50 kb inversion clade</taxon>
        <taxon>NPAAA clade</taxon>
        <taxon>indigoferoid/millettioid clade</taxon>
        <taxon>Phaseoleae</taxon>
        <taxon>Clitoria</taxon>
    </lineage>
</organism>
<protein>
    <recommendedName>
        <fullName evidence="3">sucrose synthase</fullName>
        <ecNumber evidence="3">2.4.1.13</ecNumber>
    </recommendedName>
</protein>
<keyword evidence="5" id="KW-0808">Transferase</keyword>